<dbReference type="AlphaFoldDB" id="A0A8J5K423"/>
<dbReference type="InterPro" id="IPR003599">
    <property type="entry name" value="Ig_sub"/>
</dbReference>
<dbReference type="SUPFAM" id="SSF48726">
    <property type="entry name" value="Immunoglobulin"/>
    <property type="match status" value="1"/>
</dbReference>
<feature type="domain" description="Ig-like" evidence="2">
    <location>
        <begin position="118"/>
        <end position="212"/>
    </location>
</feature>
<dbReference type="PANTHER" id="PTHR21261:SF15">
    <property type="entry name" value="BEATEN PATH IIIA, ISOFORM D-RELATED"/>
    <property type="match status" value="1"/>
</dbReference>
<sequence length="362" mass="39874">MLGRTDSRQMGQTPHFTSPIHPSGEEGVEDASSWPLAAAGSVVVHEGVVTYVASRSRPLVAVVGRGGVFDLQNRVISRMRLDLWAAVALRLLLFTSLAAKSCTLRVSGVLVPPVVVSGTTVELECNYHHSLDRPDPLYSVKWYRDVNQFYEYIPKRKPPIRVFPVPHINVDESHSTREKVRLTGVTRETSGSFRCEVMGDKPFFETDDHTVNMTVVDVPLWGPEVWGVAQGDKVRPGEHLVARCQVGDSDPPAEISWTVNSEAAPTFAHLLRSLGRDQRGRPLQVSELRVTVTEEWLARGAVTLGCQVTVSSVYHKSVNVTLFDADWPQPAEFGWFSSGSSPQLSLFLSLSLLLLLLPAGTL</sequence>
<dbReference type="EMBL" id="JAHLQT010018664">
    <property type="protein sequence ID" value="KAG7169051.1"/>
    <property type="molecule type" value="Genomic_DNA"/>
</dbReference>
<accession>A0A8J5K423</accession>
<feature type="region of interest" description="Disordered" evidence="1">
    <location>
        <begin position="1"/>
        <end position="29"/>
    </location>
</feature>
<evidence type="ECO:0000259" key="2">
    <source>
        <dbReference type="PROSITE" id="PS50835"/>
    </source>
</evidence>
<dbReference type="InterPro" id="IPR007110">
    <property type="entry name" value="Ig-like_dom"/>
</dbReference>
<dbReference type="FunFam" id="2.60.40.10:FF:000437">
    <property type="entry name" value="Beat-IIIc, isoform A"/>
    <property type="match status" value="1"/>
</dbReference>
<dbReference type="SMART" id="SM00409">
    <property type="entry name" value="IG"/>
    <property type="match status" value="1"/>
</dbReference>
<evidence type="ECO:0000256" key="1">
    <source>
        <dbReference type="SAM" id="MobiDB-lite"/>
    </source>
</evidence>
<dbReference type="Proteomes" id="UP000747542">
    <property type="component" value="Unassembled WGS sequence"/>
</dbReference>
<feature type="domain" description="Ig-like" evidence="2">
    <location>
        <begin position="223"/>
        <end position="321"/>
    </location>
</feature>
<comment type="caution">
    <text evidence="3">The sequence shown here is derived from an EMBL/GenBank/DDBJ whole genome shotgun (WGS) entry which is preliminary data.</text>
</comment>
<name>A0A8J5K423_HOMAM</name>
<keyword evidence="4" id="KW-1185">Reference proteome</keyword>
<dbReference type="InterPro" id="IPR013783">
    <property type="entry name" value="Ig-like_fold"/>
</dbReference>
<evidence type="ECO:0000313" key="3">
    <source>
        <dbReference type="EMBL" id="KAG7169051.1"/>
    </source>
</evidence>
<dbReference type="PANTHER" id="PTHR21261">
    <property type="entry name" value="BEAT PROTEIN"/>
    <property type="match status" value="1"/>
</dbReference>
<reference evidence="3" key="1">
    <citation type="journal article" date="2021" name="Sci. Adv.">
        <title>The American lobster genome reveals insights on longevity, neural, and immune adaptations.</title>
        <authorList>
            <person name="Polinski J.M."/>
            <person name="Zimin A.V."/>
            <person name="Clark K.F."/>
            <person name="Kohn A.B."/>
            <person name="Sadowski N."/>
            <person name="Timp W."/>
            <person name="Ptitsyn A."/>
            <person name="Khanna P."/>
            <person name="Romanova D.Y."/>
            <person name="Williams P."/>
            <person name="Greenwood S.J."/>
            <person name="Moroz L.L."/>
            <person name="Walt D.R."/>
            <person name="Bodnar A.G."/>
        </authorList>
    </citation>
    <scope>NUCLEOTIDE SEQUENCE</scope>
    <source>
        <strain evidence="3">GMGI-L3</strain>
    </source>
</reference>
<organism evidence="3 4">
    <name type="scientific">Homarus americanus</name>
    <name type="common">American lobster</name>
    <dbReference type="NCBI Taxonomy" id="6706"/>
    <lineage>
        <taxon>Eukaryota</taxon>
        <taxon>Metazoa</taxon>
        <taxon>Ecdysozoa</taxon>
        <taxon>Arthropoda</taxon>
        <taxon>Crustacea</taxon>
        <taxon>Multicrustacea</taxon>
        <taxon>Malacostraca</taxon>
        <taxon>Eumalacostraca</taxon>
        <taxon>Eucarida</taxon>
        <taxon>Decapoda</taxon>
        <taxon>Pleocyemata</taxon>
        <taxon>Astacidea</taxon>
        <taxon>Nephropoidea</taxon>
        <taxon>Nephropidae</taxon>
        <taxon>Homarus</taxon>
    </lineage>
</organism>
<gene>
    <name evidence="3" type="ORF">Hamer_G011754</name>
</gene>
<protein>
    <recommendedName>
        <fullName evidence="2">Ig-like domain-containing protein</fullName>
    </recommendedName>
</protein>
<dbReference type="InterPro" id="IPR036179">
    <property type="entry name" value="Ig-like_dom_sf"/>
</dbReference>
<evidence type="ECO:0000313" key="4">
    <source>
        <dbReference type="Proteomes" id="UP000747542"/>
    </source>
</evidence>
<dbReference type="PROSITE" id="PS50835">
    <property type="entry name" value="IG_LIKE"/>
    <property type="match status" value="2"/>
</dbReference>
<dbReference type="Gene3D" id="2.60.40.10">
    <property type="entry name" value="Immunoglobulins"/>
    <property type="match status" value="1"/>
</dbReference>
<proteinExistence type="predicted"/>